<evidence type="ECO:0000256" key="1">
    <source>
        <dbReference type="SAM" id="Phobius"/>
    </source>
</evidence>
<reference evidence="2 3" key="1">
    <citation type="submission" date="2020-07" db="EMBL/GenBank/DDBJ databases">
        <title>Taxonomic revisions and descriptions of new bacterial species based on genomic comparisons in the high-G+C-content subgroup of the family Alcaligenaceae.</title>
        <authorList>
            <person name="Szabo A."/>
            <person name="Felfoldi T."/>
        </authorList>
    </citation>
    <scope>NUCLEOTIDE SEQUENCE [LARGE SCALE GENOMIC DNA]</scope>
    <source>
        <strain evidence="2 3">DSM 25264</strain>
    </source>
</reference>
<gene>
    <name evidence="2" type="ORF">H0A68_13065</name>
</gene>
<keyword evidence="1" id="KW-0472">Membrane</keyword>
<dbReference type="RefSeq" id="WP_129969771.1">
    <property type="nucleotide sequence ID" value="NZ_JACCEW010000004.1"/>
</dbReference>
<evidence type="ECO:0008006" key="4">
    <source>
        <dbReference type="Google" id="ProtNLM"/>
    </source>
</evidence>
<dbReference type="AlphaFoldDB" id="A0A853FD26"/>
<dbReference type="EMBL" id="JACCEW010000004">
    <property type="protein sequence ID" value="NYT37809.1"/>
    <property type="molecule type" value="Genomic_DNA"/>
</dbReference>
<name>A0A853FD26_9BURK</name>
<dbReference type="Proteomes" id="UP000580517">
    <property type="component" value="Unassembled WGS sequence"/>
</dbReference>
<organism evidence="2 3">
    <name type="scientific">Allopusillimonas soli</name>
    <dbReference type="NCBI Taxonomy" id="659016"/>
    <lineage>
        <taxon>Bacteria</taxon>
        <taxon>Pseudomonadati</taxon>
        <taxon>Pseudomonadota</taxon>
        <taxon>Betaproteobacteria</taxon>
        <taxon>Burkholderiales</taxon>
        <taxon>Alcaligenaceae</taxon>
        <taxon>Allopusillimonas</taxon>
    </lineage>
</organism>
<feature type="transmembrane region" description="Helical" evidence="1">
    <location>
        <begin position="75"/>
        <end position="93"/>
    </location>
</feature>
<comment type="caution">
    <text evidence="2">The sequence shown here is derived from an EMBL/GenBank/DDBJ whole genome shotgun (WGS) entry which is preliminary data.</text>
</comment>
<proteinExistence type="predicted"/>
<protein>
    <recommendedName>
        <fullName evidence="4">Iron uptake protein</fullName>
    </recommendedName>
</protein>
<sequence>MRRARRHHGGWMGKTLAGTLCGLALALIASGLFMHAGSQGSMVFDKYQIALWIVPPVWLAVLSCCFLFRDAVRAWLWLGGASIASYLLLLAVAP</sequence>
<feature type="transmembrane region" description="Helical" evidence="1">
    <location>
        <begin position="50"/>
        <end position="68"/>
    </location>
</feature>
<keyword evidence="3" id="KW-1185">Reference proteome</keyword>
<evidence type="ECO:0000313" key="3">
    <source>
        <dbReference type="Proteomes" id="UP000580517"/>
    </source>
</evidence>
<dbReference type="OrthoDB" id="8911335at2"/>
<keyword evidence="1" id="KW-1133">Transmembrane helix</keyword>
<accession>A0A853FD26</accession>
<keyword evidence="1" id="KW-0812">Transmembrane</keyword>
<evidence type="ECO:0000313" key="2">
    <source>
        <dbReference type="EMBL" id="NYT37809.1"/>
    </source>
</evidence>